<sequence>MARNLQLALTLTAKDTGSQVLRKAMADAVTATKNAERASTELATTQQKASSTGIQASRALVSEFQRAANARETLGIRSERQIQREIQQTMAAYNRLTRSGMLSANDQRRAFAAMTEQLTRLRTELNGTASAMGKFERLRNAGSNAAAVAGGVATAVAVIKDPVKRQMAFNRRNAEIANTAYNKLSPEERIQKIPVINNAIREAVRYGGGTPESAQSTLNTLFAGGLDDDVAIKMLPDITKNATASGANPEELAKIGIGAIKNFGIKLEDLPKVYDKVIRSGENGKYELSDMAGSLPKTMSKANAVGMSGLNDLDKLLAMLQANAETAGENGAASTNVDNLLDKYTSSDTQNALKNYKFRIKGGKPLGYTDYMAQKRLQGVSASDAFTEAIDGIVSGDKRVQHLRAEAKKYKGTDKEKDILAALDVVVSSITSKIVADQQAGMALKTSILKRDFIKEQIAGTKDADGAGAASFEVVSSTPDYKSQQFESEKIFSEQDAMKPVADGYADLITKLTKYASEYPALTTALSGATTGIKAMTAAALAFGTLQFLSKAAKGVPTPPVPPSVPGGARLPGFLQKMGLFGSAASVPLAVTSIATMTTPAEDEELQNGPAKWDELKNKYGQDTIDAARKRYQPWYQVGRGYAKENEEWIQKYLADKGGDGGDASGSWWSKPSTIGQGAGGVTPSYLMQIPQQPVAAPAPPQPITHVTRLEVDGRVLAEAVNEYNGQQAVRGSVGGNY</sequence>
<keyword evidence="3" id="KW-1185">Reference proteome</keyword>
<feature type="domain" description="Phage tail tape measure protein" evidence="1">
    <location>
        <begin position="210"/>
        <end position="388"/>
    </location>
</feature>
<accession>A0ABX9WND7</accession>
<reference evidence="2 3" key="1">
    <citation type="submission" date="2018-11" db="EMBL/GenBank/DDBJ databases">
        <title>Characterization of surface water Dickeya isolates.</title>
        <authorList>
            <person name="Van Gijsegem F."/>
            <person name="Pedron J."/>
        </authorList>
    </citation>
    <scope>NUCLEOTIDE SEQUENCE [LARGE SCALE GENOMIC DNA]</scope>
    <source>
        <strain evidence="2 3">FVG10-MFV-A16</strain>
    </source>
</reference>
<evidence type="ECO:0000313" key="2">
    <source>
        <dbReference type="EMBL" id="RNM18214.1"/>
    </source>
</evidence>
<gene>
    <name evidence="2" type="ORF">EFS38_20215</name>
</gene>
<name>A0ABX9WND7_9GAMM</name>
<dbReference type="NCBIfam" id="TIGR01760">
    <property type="entry name" value="tape_meas_TP901"/>
    <property type="match status" value="1"/>
</dbReference>
<evidence type="ECO:0000259" key="1">
    <source>
        <dbReference type="Pfam" id="PF10145"/>
    </source>
</evidence>
<proteinExistence type="predicted"/>
<evidence type="ECO:0000313" key="3">
    <source>
        <dbReference type="Proteomes" id="UP000271870"/>
    </source>
</evidence>
<dbReference type="InterPro" id="IPR010090">
    <property type="entry name" value="Phage_tape_meas"/>
</dbReference>
<protein>
    <submittedName>
        <fullName evidence="2">Phage tail tape measure protein</fullName>
    </submittedName>
</protein>
<dbReference type="Proteomes" id="UP000271870">
    <property type="component" value="Unassembled WGS sequence"/>
</dbReference>
<dbReference type="EMBL" id="RJLS01000057">
    <property type="protein sequence ID" value="RNM18214.1"/>
    <property type="molecule type" value="Genomic_DNA"/>
</dbReference>
<dbReference type="RefSeq" id="WP_123251743.1">
    <property type="nucleotide sequence ID" value="NZ_RJLS01000057.1"/>
</dbReference>
<organism evidence="2 3">
    <name type="scientific">Dickeya undicola</name>
    <dbReference type="NCBI Taxonomy" id="1577887"/>
    <lineage>
        <taxon>Bacteria</taxon>
        <taxon>Pseudomonadati</taxon>
        <taxon>Pseudomonadota</taxon>
        <taxon>Gammaproteobacteria</taxon>
        <taxon>Enterobacterales</taxon>
        <taxon>Pectobacteriaceae</taxon>
        <taxon>Dickeya</taxon>
    </lineage>
</organism>
<dbReference type="Pfam" id="PF10145">
    <property type="entry name" value="PhageMin_Tail"/>
    <property type="match status" value="1"/>
</dbReference>
<comment type="caution">
    <text evidence="2">The sequence shown here is derived from an EMBL/GenBank/DDBJ whole genome shotgun (WGS) entry which is preliminary data.</text>
</comment>